<dbReference type="SUPFAM" id="SSF49764">
    <property type="entry name" value="HSP20-like chaperones"/>
    <property type="match status" value="1"/>
</dbReference>
<comment type="similarity">
    <text evidence="1 2">Belongs to the small heat shock protein (HSP20) family.</text>
</comment>
<proteinExistence type="inferred from homology"/>
<evidence type="ECO:0000259" key="3">
    <source>
        <dbReference type="PROSITE" id="PS01031"/>
    </source>
</evidence>
<keyword evidence="5" id="KW-1185">Reference proteome</keyword>
<comment type="caution">
    <text evidence="4">The sequence shown here is derived from an EMBL/GenBank/DDBJ whole genome shotgun (WGS) entry which is preliminary data.</text>
</comment>
<sequence>MMTLAFDPFFRDLNRLATEVLGSSRAPQAMAMDAYRDGENYVVEFDLPGIDPDSLQVDAENNTLTVRAERRARPAGEGEVSYLMTERPRGAFSRQLSLGTGLDLEHISADYTDGVLTVTLPVAERAKPRRIEVGHGGGRRVIEGSSG</sequence>
<evidence type="ECO:0000313" key="5">
    <source>
        <dbReference type="Proteomes" id="UP001500729"/>
    </source>
</evidence>
<dbReference type="EMBL" id="BAAAGS010000009">
    <property type="protein sequence ID" value="GAA0520551.1"/>
    <property type="molecule type" value="Genomic_DNA"/>
</dbReference>
<protein>
    <submittedName>
        <fullName evidence="4">Hsp20/alpha crystallin family protein</fullName>
    </submittedName>
</protein>
<dbReference type="PROSITE" id="PS01031">
    <property type="entry name" value="SHSP"/>
    <property type="match status" value="1"/>
</dbReference>
<dbReference type="CDD" id="cd06464">
    <property type="entry name" value="ACD_sHsps-like"/>
    <property type="match status" value="1"/>
</dbReference>
<name>A0ABN1CJN4_SACER</name>
<dbReference type="Gene3D" id="2.60.40.790">
    <property type="match status" value="1"/>
</dbReference>
<reference evidence="4 5" key="1">
    <citation type="journal article" date="2019" name="Int. J. Syst. Evol. Microbiol.">
        <title>The Global Catalogue of Microorganisms (GCM) 10K type strain sequencing project: providing services to taxonomists for standard genome sequencing and annotation.</title>
        <authorList>
            <consortium name="The Broad Institute Genomics Platform"/>
            <consortium name="The Broad Institute Genome Sequencing Center for Infectious Disease"/>
            <person name="Wu L."/>
            <person name="Ma J."/>
        </authorList>
    </citation>
    <scope>NUCLEOTIDE SEQUENCE [LARGE SCALE GENOMIC DNA]</scope>
    <source>
        <strain evidence="4 5">JCM 10303</strain>
    </source>
</reference>
<organism evidence="4 5">
    <name type="scientific">Saccharopolyspora erythraea</name>
    <name type="common">Streptomyces erythraeus</name>
    <dbReference type="NCBI Taxonomy" id="1836"/>
    <lineage>
        <taxon>Bacteria</taxon>
        <taxon>Bacillati</taxon>
        <taxon>Actinomycetota</taxon>
        <taxon>Actinomycetes</taxon>
        <taxon>Pseudonocardiales</taxon>
        <taxon>Pseudonocardiaceae</taxon>
        <taxon>Saccharopolyspora</taxon>
    </lineage>
</organism>
<dbReference type="InterPro" id="IPR008978">
    <property type="entry name" value="HSP20-like_chaperone"/>
</dbReference>
<dbReference type="PANTHER" id="PTHR11527">
    <property type="entry name" value="HEAT-SHOCK PROTEIN 20 FAMILY MEMBER"/>
    <property type="match status" value="1"/>
</dbReference>
<evidence type="ECO:0000256" key="2">
    <source>
        <dbReference type="RuleBase" id="RU003616"/>
    </source>
</evidence>
<dbReference type="InterPro" id="IPR031107">
    <property type="entry name" value="Small_HSP"/>
</dbReference>
<dbReference type="Pfam" id="PF00011">
    <property type="entry name" value="HSP20"/>
    <property type="match status" value="1"/>
</dbReference>
<dbReference type="InterPro" id="IPR002068">
    <property type="entry name" value="A-crystallin/Hsp20_dom"/>
</dbReference>
<gene>
    <name evidence="4" type="ORF">GCM10009533_19620</name>
</gene>
<evidence type="ECO:0000256" key="1">
    <source>
        <dbReference type="PROSITE-ProRule" id="PRU00285"/>
    </source>
</evidence>
<feature type="domain" description="SHSP" evidence="3">
    <location>
        <begin position="23"/>
        <end position="136"/>
    </location>
</feature>
<evidence type="ECO:0000313" key="4">
    <source>
        <dbReference type="EMBL" id="GAA0520551.1"/>
    </source>
</evidence>
<accession>A0ABN1CJN4</accession>
<dbReference type="Proteomes" id="UP001500729">
    <property type="component" value="Unassembled WGS sequence"/>
</dbReference>